<feature type="domain" description="2Fe-2S ferredoxin-type" evidence="9">
    <location>
        <begin position="8"/>
        <end position="110"/>
    </location>
</feature>
<dbReference type="GO" id="GO:0016226">
    <property type="term" value="P:iron-sulfur cluster assembly"/>
    <property type="evidence" value="ECO:0007669"/>
    <property type="project" value="EnsemblFungi"/>
</dbReference>
<dbReference type="GO" id="GO:0009055">
    <property type="term" value="F:electron transfer activity"/>
    <property type="evidence" value="ECO:0007669"/>
    <property type="project" value="TreeGrafter"/>
</dbReference>
<evidence type="ECO:0000256" key="5">
    <source>
        <dbReference type="ARBA" id="ARBA00022982"/>
    </source>
</evidence>
<dbReference type="OrthoDB" id="268593at2759"/>
<evidence type="ECO:0000256" key="3">
    <source>
        <dbReference type="ARBA" id="ARBA00022714"/>
    </source>
</evidence>
<dbReference type="PRINTS" id="PR00355">
    <property type="entry name" value="ADRENODOXIN"/>
</dbReference>
<organism evidence="10 11">
    <name type="scientific">Vittaforma corneae (strain ATCC 50505)</name>
    <name type="common">Microsporidian parasite</name>
    <name type="synonym">Nosema corneum</name>
    <dbReference type="NCBI Taxonomy" id="993615"/>
    <lineage>
        <taxon>Eukaryota</taxon>
        <taxon>Fungi</taxon>
        <taxon>Fungi incertae sedis</taxon>
        <taxon>Microsporidia</taxon>
        <taxon>Nosematidae</taxon>
        <taxon>Vittaforma</taxon>
    </lineage>
</organism>
<evidence type="ECO:0000256" key="4">
    <source>
        <dbReference type="ARBA" id="ARBA00022723"/>
    </source>
</evidence>
<dbReference type="SUPFAM" id="SSF54292">
    <property type="entry name" value="2Fe-2S ferredoxin-like"/>
    <property type="match status" value="1"/>
</dbReference>
<keyword evidence="5" id="KW-0249">Electron transport</keyword>
<dbReference type="GO" id="GO:0016653">
    <property type="term" value="F:oxidoreductase activity, acting on NAD(P)H, heme protein as acceptor"/>
    <property type="evidence" value="ECO:0007669"/>
    <property type="project" value="EnsemblFungi"/>
</dbReference>
<evidence type="ECO:0000256" key="6">
    <source>
        <dbReference type="ARBA" id="ARBA00023004"/>
    </source>
</evidence>
<proteinExistence type="inferred from homology"/>
<dbReference type="GO" id="GO:0051537">
    <property type="term" value="F:2 iron, 2 sulfur cluster binding"/>
    <property type="evidence" value="ECO:0007669"/>
    <property type="project" value="UniProtKB-KW"/>
</dbReference>
<dbReference type="InterPro" id="IPR001041">
    <property type="entry name" value="2Fe-2S_ferredoxin-type"/>
</dbReference>
<dbReference type="Proteomes" id="UP000011082">
    <property type="component" value="Unassembled WGS sequence"/>
</dbReference>
<reference evidence="11" key="1">
    <citation type="submission" date="2011-05" db="EMBL/GenBank/DDBJ databases">
        <title>The genome sequence of Vittaforma corneae strain ATCC 50505.</title>
        <authorList>
            <consortium name="The Broad Institute Genome Sequencing Platform"/>
            <person name="Cuomo C."/>
            <person name="Didier E."/>
            <person name="Bowers L."/>
            <person name="Young S.K."/>
            <person name="Zeng Q."/>
            <person name="Gargeya S."/>
            <person name="Fitzgerald M."/>
            <person name="Haas B."/>
            <person name="Abouelleil A."/>
            <person name="Alvarado L."/>
            <person name="Arachchi H.M."/>
            <person name="Berlin A."/>
            <person name="Chapman S.B."/>
            <person name="Gearin G."/>
            <person name="Goldberg J."/>
            <person name="Griggs A."/>
            <person name="Gujja S."/>
            <person name="Hansen M."/>
            <person name="Heiman D."/>
            <person name="Howarth C."/>
            <person name="Larimer J."/>
            <person name="Lui A."/>
            <person name="MacDonald P.J.P."/>
            <person name="McCowen C."/>
            <person name="Montmayeur A."/>
            <person name="Murphy C."/>
            <person name="Neiman D."/>
            <person name="Pearson M."/>
            <person name="Priest M."/>
            <person name="Roberts A."/>
            <person name="Saif S."/>
            <person name="Shea T."/>
            <person name="Sisk P."/>
            <person name="Stolte C."/>
            <person name="Sykes S."/>
            <person name="Wortman J."/>
            <person name="Nusbaum C."/>
            <person name="Birren B."/>
        </authorList>
    </citation>
    <scope>NUCLEOTIDE SEQUENCE [LARGE SCALE GENOMIC DNA]</scope>
    <source>
        <strain evidence="11">ATCC 50505</strain>
    </source>
</reference>
<dbReference type="InterPro" id="IPR012675">
    <property type="entry name" value="Beta-grasp_dom_sf"/>
</dbReference>
<dbReference type="OMA" id="TPMEEDM"/>
<evidence type="ECO:0000256" key="2">
    <source>
        <dbReference type="ARBA" id="ARBA00022448"/>
    </source>
</evidence>
<evidence type="ECO:0000313" key="10">
    <source>
        <dbReference type="EMBL" id="ELA42852.1"/>
    </source>
</evidence>
<name>L2GR97_VITCO</name>
<dbReference type="PANTHER" id="PTHR23426:SF72">
    <property type="entry name" value="2FE-2S FERREDOXIN-TYPE DOMAIN-CONTAINING PROTEIN"/>
    <property type="match status" value="1"/>
</dbReference>
<dbReference type="InParanoid" id="L2GR97"/>
<keyword evidence="4" id="KW-0479">Metal-binding</keyword>
<dbReference type="CDD" id="cd00207">
    <property type="entry name" value="fer2"/>
    <property type="match status" value="1"/>
</dbReference>
<comment type="similarity">
    <text evidence="1">Belongs to the adrenodoxin/putidaredoxin family.</text>
</comment>
<dbReference type="GO" id="GO:0046872">
    <property type="term" value="F:metal ion binding"/>
    <property type="evidence" value="ECO:0007669"/>
    <property type="project" value="UniProtKB-KW"/>
</dbReference>
<dbReference type="InterPro" id="IPR001055">
    <property type="entry name" value="Adrenodoxin-like"/>
</dbReference>
<dbReference type="AlphaFoldDB" id="L2GR97"/>
<dbReference type="GO" id="GO:0005759">
    <property type="term" value="C:mitochondrial matrix"/>
    <property type="evidence" value="ECO:0007669"/>
    <property type="project" value="EnsemblFungi"/>
</dbReference>
<evidence type="ECO:0000256" key="1">
    <source>
        <dbReference type="ARBA" id="ARBA00010914"/>
    </source>
</evidence>
<dbReference type="InterPro" id="IPR036010">
    <property type="entry name" value="2Fe-2S_ferredoxin-like_sf"/>
</dbReference>
<keyword evidence="11" id="KW-1185">Reference proteome</keyword>
<dbReference type="HOGENOM" id="CLU_082632_5_0_1"/>
<evidence type="ECO:0000313" key="11">
    <source>
        <dbReference type="Proteomes" id="UP000011082"/>
    </source>
</evidence>
<keyword evidence="3" id="KW-0001">2Fe-2S</keyword>
<dbReference type="Pfam" id="PF00111">
    <property type="entry name" value="Fer2"/>
    <property type="match status" value="1"/>
</dbReference>
<dbReference type="Gene3D" id="3.10.20.30">
    <property type="match status" value="1"/>
</dbReference>
<dbReference type="GO" id="GO:0140647">
    <property type="term" value="P:P450-containing electron transport chain"/>
    <property type="evidence" value="ECO:0007669"/>
    <property type="project" value="InterPro"/>
</dbReference>
<dbReference type="VEuPathDB" id="MicrosporidiaDB:VICG_00167"/>
<dbReference type="GO" id="GO:0006784">
    <property type="term" value="P:heme A biosynthetic process"/>
    <property type="evidence" value="ECO:0007669"/>
    <property type="project" value="EnsemblFungi"/>
</dbReference>
<evidence type="ECO:0000259" key="9">
    <source>
        <dbReference type="PROSITE" id="PS51085"/>
    </source>
</evidence>
<protein>
    <recommendedName>
        <fullName evidence="9">2Fe-2S ferredoxin-type domain-containing protein</fullName>
    </recommendedName>
</protein>
<dbReference type="RefSeq" id="XP_007603620.1">
    <property type="nucleotide sequence ID" value="XM_007603558.1"/>
</dbReference>
<evidence type="ECO:0000256" key="7">
    <source>
        <dbReference type="ARBA" id="ARBA00023014"/>
    </source>
</evidence>
<dbReference type="GO" id="GO:0006744">
    <property type="term" value="P:ubiquinone biosynthetic process"/>
    <property type="evidence" value="ECO:0007669"/>
    <property type="project" value="EnsemblFungi"/>
</dbReference>
<comment type="cofactor">
    <cofactor evidence="8">
        <name>[2Fe-2S] cluster</name>
        <dbReference type="ChEBI" id="CHEBI:190135"/>
    </cofactor>
</comment>
<keyword evidence="7" id="KW-0411">Iron-sulfur</keyword>
<evidence type="ECO:0000256" key="8">
    <source>
        <dbReference type="ARBA" id="ARBA00034078"/>
    </source>
</evidence>
<dbReference type="GeneID" id="19880885"/>
<accession>L2GR97</accession>
<gene>
    <name evidence="10" type="ORF">VICG_00167</name>
</gene>
<keyword evidence="2" id="KW-0813">Transport</keyword>
<dbReference type="STRING" id="993615.L2GR97"/>
<dbReference type="PANTHER" id="PTHR23426">
    <property type="entry name" value="FERREDOXIN/ADRENODOXIN"/>
    <property type="match status" value="1"/>
</dbReference>
<dbReference type="PROSITE" id="PS51085">
    <property type="entry name" value="2FE2S_FER_2"/>
    <property type="match status" value="1"/>
</dbReference>
<keyword evidence="6" id="KW-0408">Iron</keyword>
<dbReference type="EMBL" id="JH370130">
    <property type="protein sequence ID" value="ELA42852.1"/>
    <property type="molecule type" value="Genomic_DNA"/>
</dbReference>
<sequence>MALERVKNTVNIFFKHLDKIFKVQAEKGKSLLHVAHANNVPLEGACEGNLACSTCHVVCDKSVFREEEISERENDLLDLAYGLKPTSRLGCQVVVDDYMKDKTFEIPRATRNLAVDGYRPPIH</sequence>